<proteinExistence type="predicted"/>
<protein>
    <submittedName>
        <fullName evidence="1">Zinc-finger</fullName>
    </submittedName>
</protein>
<dbReference type="AlphaFoldDB" id="A0AAE3GG20"/>
<keyword evidence="2" id="KW-1185">Reference proteome</keyword>
<keyword evidence="1" id="KW-0862">Zinc</keyword>
<comment type="caution">
    <text evidence="1">The sequence shown here is derived from an EMBL/GenBank/DDBJ whole genome shotgun (WGS) entry which is preliminary data.</text>
</comment>
<name>A0AAE3GG20_9PSEU</name>
<gene>
    <name evidence="1" type="ORF">LX83_003594</name>
</gene>
<dbReference type="EMBL" id="JAMTCK010000008">
    <property type="protein sequence ID" value="MCP2166722.1"/>
    <property type="molecule type" value="Genomic_DNA"/>
</dbReference>
<evidence type="ECO:0000313" key="1">
    <source>
        <dbReference type="EMBL" id="MCP2166722.1"/>
    </source>
</evidence>
<keyword evidence="1" id="KW-0863">Zinc-finger</keyword>
<dbReference type="GO" id="GO:0008270">
    <property type="term" value="F:zinc ion binding"/>
    <property type="evidence" value="ECO:0007669"/>
    <property type="project" value="UniProtKB-KW"/>
</dbReference>
<dbReference type="Proteomes" id="UP001206128">
    <property type="component" value="Unassembled WGS sequence"/>
</dbReference>
<accession>A0AAE3GG20</accession>
<reference evidence="1" key="1">
    <citation type="submission" date="2022-06" db="EMBL/GenBank/DDBJ databases">
        <title>Genomic Encyclopedia of Archaeal and Bacterial Type Strains, Phase II (KMG-II): from individual species to whole genera.</title>
        <authorList>
            <person name="Goeker M."/>
        </authorList>
    </citation>
    <scope>NUCLEOTIDE SEQUENCE</scope>
    <source>
        <strain evidence="1">DSM 43935</strain>
    </source>
</reference>
<dbReference type="Pfam" id="PF16827">
    <property type="entry name" value="zf-HC3"/>
    <property type="match status" value="1"/>
</dbReference>
<dbReference type="RefSeq" id="WP_253772889.1">
    <property type="nucleotide sequence ID" value="NZ_JAMTCK010000008.1"/>
</dbReference>
<keyword evidence="1" id="KW-0479">Metal-binding</keyword>
<organism evidence="1 2">
    <name type="scientific">Goodfellowiella coeruleoviolacea</name>
    <dbReference type="NCBI Taxonomy" id="334858"/>
    <lineage>
        <taxon>Bacteria</taxon>
        <taxon>Bacillati</taxon>
        <taxon>Actinomycetota</taxon>
        <taxon>Actinomycetes</taxon>
        <taxon>Pseudonocardiales</taxon>
        <taxon>Pseudonocardiaceae</taxon>
        <taxon>Goodfellowiella</taxon>
    </lineage>
</organism>
<evidence type="ECO:0000313" key="2">
    <source>
        <dbReference type="Proteomes" id="UP001206128"/>
    </source>
</evidence>
<dbReference type="InterPro" id="IPR031795">
    <property type="entry name" value="Zf-HC3"/>
</dbReference>
<sequence>MSGTFRWWPVDGGRHAVPGELGPGNEGETLCRHPVVMVDREPTKREWLWPTCLVCYEAARARRHVALEPSNVGLTRGSG</sequence>